<evidence type="ECO:0000256" key="1">
    <source>
        <dbReference type="SAM" id="MobiDB-lite"/>
    </source>
</evidence>
<feature type="compositionally biased region" description="Low complexity" evidence="1">
    <location>
        <begin position="260"/>
        <end position="271"/>
    </location>
</feature>
<dbReference type="Proteomes" id="UP000050741">
    <property type="component" value="Unassembled WGS sequence"/>
</dbReference>
<dbReference type="WBParaSite" id="GPLIN_000146100">
    <property type="protein sequence ID" value="GPLIN_000146100"/>
    <property type="gene ID" value="GPLIN_000146100"/>
</dbReference>
<feature type="region of interest" description="Disordered" evidence="1">
    <location>
        <begin position="260"/>
        <end position="279"/>
    </location>
</feature>
<dbReference type="AlphaFoldDB" id="A0A183BLH6"/>
<sequence length="396" mass="43185">MDQYIETLRERFSSFTYRELQKEAKANSIPARQKKVELIEALVQQLSLNYNSGENSAASSPDPHNLNDATIAGDPVEAEGAAQNSENISTDSAKDLENISTDSAKDLENINTDAGSLATDASDQAENSNTDVADFTVDSYNQDLENINVDAASITTDASEKANSENIGTDVACFAMDTADQRSAKEGNRFAEVHSREFGKMPSILESRERLLQRHAQLTADIPAVFQKAQRPYQEFKQVAEMKVRFQFGEGLPCGVVKMSDTSSPQASSSSAKRVHTPRIDVKNMTMAKTPNATPSSTKTTPVWNGRISHVATPKGQRGTFSSDSSDEPHSPVHTPKSNRSYTPYKGSFRYMSDRDFVIYQQKMTSAKKEASNKAPNGEDGGGAGGSSNDDYSFDL</sequence>
<protein>
    <submittedName>
        <fullName evidence="3">SAP domain-containing protein</fullName>
    </submittedName>
</protein>
<accession>A0A183BLH6</accession>
<name>A0A183BLH6_GLOPA</name>
<keyword evidence="2" id="KW-1185">Reference proteome</keyword>
<reference evidence="2" key="2">
    <citation type="submission" date="2014-05" db="EMBL/GenBank/DDBJ databases">
        <title>The genome and life-stage specific transcriptomes of Globodera pallida elucidate key aspects of plant parasitism by a cyst nematode.</title>
        <authorList>
            <person name="Cotton J.A."/>
            <person name="Lilley C.J."/>
            <person name="Jones L.M."/>
            <person name="Kikuchi T."/>
            <person name="Reid A.J."/>
            <person name="Thorpe P."/>
            <person name="Tsai I.J."/>
            <person name="Beasley H."/>
            <person name="Blok V."/>
            <person name="Cock P.J.A."/>
            <person name="Van den Akker S.E."/>
            <person name="Holroyd N."/>
            <person name="Hunt M."/>
            <person name="Mantelin S."/>
            <person name="Naghra H."/>
            <person name="Pain A."/>
            <person name="Palomares-Rius J.E."/>
            <person name="Zarowiecki M."/>
            <person name="Berriman M."/>
            <person name="Jones J.T."/>
            <person name="Urwin P.E."/>
        </authorList>
    </citation>
    <scope>NUCLEOTIDE SEQUENCE [LARGE SCALE GENOMIC DNA]</scope>
    <source>
        <strain evidence="2">Lindley</strain>
    </source>
</reference>
<feature type="region of interest" description="Disordered" evidence="1">
    <location>
        <begin position="311"/>
        <end position="347"/>
    </location>
</feature>
<organism evidence="2 3">
    <name type="scientific">Globodera pallida</name>
    <name type="common">Potato cyst nematode worm</name>
    <name type="synonym">Heterodera pallida</name>
    <dbReference type="NCBI Taxonomy" id="36090"/>
    <lineage>
        <taxon>Eukaryota</taxon>
        <taxon>Metazoa</taxon>
        <taxon>Ecdysozoa</taxon>
        <taxon>Nematoda</taxon>
        <taxon>Chromadorea</taxon>
        <taxon>Rhabditida</taxon>
        <taxon>Tylenchina</taxon>
        <taxon>Tylenchomorpha</taxon>
        <taxon>Tylenchoidea</taxon>
        <taxon>Heteroderidae</taxon>
        <taxon>Heteroderinae</taxon>
        <taxon>Globodera</taxon>
    </lineage>
</organism>
<evidence type="ECO:0000313" key="3">
    <source>
        <dbReference type="WBParaSite" id="GPLIN_000146100"/>
    </source>
</evidence>
<reference evidence="2" key="1">
    <citation type="submission" date="2013-12" db="EMBL/GenBank/DDBJ databases">
        <authorList>
            <person name="Aslett M."/>
        </authorList>
    </citation>
    <scope>NUCLEOTIDE SEQUENCE [LARGE SCALE GENOMIC DNA]</scope>
    <source>
        <strain evidence="2">Lindley</strain>
    </source>
</reference>
<reference evidence="3" key="3">
    <citation type="submission" date="2016-06" db="UniProtKB">
        <authorList>
            <consortium name="WormBaseParasite"/>
        </authorList>
    </citation>
    <scope>IDENTIFICATION</scope>
</reference>
<feature type="compositionally biased region" description="Low complexity" evidence="1">
    <location>
        <begin position="387"/>
        <end position="396"/>
    </location>
</feature>
<evidence type="ECO:0000313" key="2">
    <source>
        <dbReference type="Proteomes" id="UP000050741"/>
    </source>
</evidence>
<feature type="region of interest" description="Disordered" evidence="1">
    <location>
        <begin position="363"/>
        <end position="396"/>
    </location>
</feature>
<proteinExistence type="predicted"/>